<gene>
    <name evidence="1" type="ORF">F5144DRAFT_620043</name>
</gene>
<sequence length="1748" mass="185646">MDAGTKKPSLSAAIAAWSTFLQRVLVKRLDQDRFADLIPIHFDRFPLPAVIIADELLRPAERQRYCLDPRVHLYLDALLKQHRVDPAAVLRALLKYSSANSKVQPPDADTLAGDGVEKGKGGEGEGQQVRKLIRWQNSYDDEERIFWRLAQAVHHKSGIRTVRNVVQVAKMLAKWARMFAEAAAVLSREAFGSIHGLQARDELADARTAFVLLLIAFSENRLARLTLSRRLCKDLCKELSDALQTFIPCVMQVLPEMAGRLEQFRTETLGQYLPAEKKDVEVNSYVDNLIDMDNFQIPEIPLVNSRAGLYIYLSAALVGRPMVDDSALFTYLQNRYQGDIQSTAVQLILASFDLLANAVFRNESPKTGHLLKSFVVNKVPLILVSLTNSPTMYPFNSEMCIKEALAQVDTNVFPTLSGMFEMSNTSSSFHDSVRQDFCFSCQLHGLLSQTAIENLLGDITYQSLPDEGRYVKDNLVQACLLDVDRTQRLIGELDNMNGNVGAAAQAIIEVIGSLCRGKETMTLKQLCSQLAAKPLALDVLLLFDKPQKILHPLCDLLDNWGGYDEDQGEYHPVYEEFGSILILLLAFVYRYDLSPADLGIRSPDSFIGRLLGGGNRCRPLEGLNEQEKAHLNGWVHGLFDTDAGGLGDDLMALCTPQDFYLLMPTLFHQIVVGLSAGYLTDDVLKGGLESARIRTAVLPAARSQVSGGRASPPSHQGEPRAVPPNGRRGPHRARVLNLIQWAQHPPLNGMPATYTHRQTLAAVKILGAKHLLAILLDELKAATDLSQASIAYDVATALICAPDVTNDPSLAPPPSQPSISTTTPQITAPDDPITPPPPQRDISLRDALKAEADDWKNTRKTDPALAEAIVRLYRRVEAQMTPPPPSDAEAAAAAAAAAMLQPELGDVGVLGDAIAAAAAVAGDHHHHGLHGHHEGMMDVGGLEAELGGLGGGGGDGVAGGSGLDADGLFGGLSTGTSPHHVLVMSHRNVVGSCVPQHSLALLSIFSLPPVQRRDSANCHCHAVARDPAPPTFLASVPSKPPSANNTGLPHEKTGPNLQLAAESGTTEPHGASAQNRDAAVALRLVPGSPVNYFDRSIPVEKLANYLPQDSFMLVKAVLQARDSTDNTCGYVSGIPTSSLWCAPTAQCVYNSLNSHIGCCDDTTTNCPVWTTCYDSTERESFTTDNGLTLWCGSASYPHCYTHVYQDSNIISGYKLLGCAVAAGTGQVWYSSTPTKSSTSTTPITDSTSTTSDDPTSTTASSSGSTTTTAPPPPAESSTNIGAIVGGVVGGVAALGLIALGVWLLMRMNDKQKKKDAATAAAAAAGTQHHQPPPPHPNNGGDPHMSQLHQQQQQPPYYGAAATNPGYGKPHHSVAYSTTTAGGYDQSTIVGSSPPGSPPLSGPYQNIQGTPSPPPQQQQHQQQQQFGQFAGFGEQGQQGYQGQQEYGQQFGGGSPGAVSPGTQVGYGGQPQGQGQGQQGGQGFVAELPAQRGDGELRELGDSELASPPLGVWMLLAQAVRHKVVDGPRIQQPRTPPPMIRQQNPIRPRLHRAHRVGRRLDALDDQRGLGGQVAAEPGDGGGPGEGGGYVGGHEPAEGGAVRIGGGGDLRGHGGGGFGGWGHAFVGFALAGDGGVDGEEDAFDLGPVVGAAGRGEGVQQGFGVGGVLVDVELEEDGDVVRRGLHDVRHGEACACADDLGDAAELPAGPRYLALALRVDRLAEGGGRDKDRGGHALAENRGRGAVTAVGVA</sequence>
<reference evidence="1 2" key="1">
    <citation type="journal article" date="2021" name="Nat. Commun.">
        <title>Genetic determinants of endophytism in the Arabidopsis root mycobiome.</title>
        <authorList>
            <person name="Mesny F."/>
            <person name="Miyauchi S."/>
            <person name="Thiergart T."/>
            <person name="Pickel B."/>
            <person name="Atanasova L."/>
            <person name="Karlsson M."/>
            <person name="Huettel B."/>
            <person name="Barry K.W."/>
            <person name="Haridas S."/>
            <person name="Chen C."/>
            <person name="Bauer D."/>
            <person name="Andreopoulos W."/>
            <person name="Pangilinan J."/>
            <person name="LaButti K."/>
            <person name="Riley R."/>
            <person name="Lipzen A."/>
            <person name="Clum A."/>
            <person name="Drula E."/>
            <person name="Henrissat B."/>
            <person name="Kohler A."/>
            <person name="Grigoriev I.V."/>
            <person name="Martin F.M."/>
            <person name="Hacquard S."/>
        </authorList>
    </citation>
    <scope>NUCLEOTIDE SEQUENCE [LARGE SCALE GENOMIC DNA]</scope>
    <source>
        <strain evidence="1 2">MPI-SDFR-AT-0079</strain>
    </source>
</reference>
<proteinExistence type="predicted"/>
<evidence type="ECO:0000313" key="2">
    <source>
        <dbReference type="Proteomes" id="UP000724584"/>
    </source>
</evidence>
<name>A0ACB7PCT2_9PEZI</name>
<dbReference type="EMBL" id="JAGIZQ010000003">
    <property type="protein sequence ID" value="KAH6636900.1"/>
    <property type="molecule type" value="Genomic_DNA"/>
</dbReference>
<comment type="caution">
    <text evidence="1">The sequence shown here is derived from an EMBL/GenBank/DDBJ whole genome shotgun (WGS) entry which is preliminary data.</text>
</comment>
<organism evidence="1 2">
    <name type="scientific">Chaetomium tenue</name>
    <dbReference type="NCBI Taxonomy" id="1854479"/>
    <lineage>
        <taxon>Eukaryota</taxon>
        <taxon>Fungi</taxon>
        <taxon>Dikarya</taxon>
        <taxon>Ascomycota</taxon>
        <taxon>Pezizomycotina</taxon>
        <taxon>Sordariomycetes</taxon>
        <taxon>Sordariomycetidae</taxon>
        <taxon>Sordariales</taxon>
        <taxon>Chaetomiaceae</taxon>
        <taxon>Chaetomium</taxon>
    </lineage>
</organism>
<dbReference type="Proteomes" id="UP000724584">
    <property type="component" value="Unassembled WGS sequence"/>
</dbReference>
<feature type="non-terminal residue" evidence="1">
    <location>
        <position position="1748"/>
    </location>
</feature>
<accession>A0ACB7PCT2</accession>
<keyword evidence="2" id="KW-1185">Reference proteome</keyword>
<protein>
    <submittedName>
        <fullName evidence="1">Mediator complex subunit Med5-domain-containing protein</fullName>
    </submittedName>
</protein>
<evidence type="ECO:0000313" key="1">
    <source>
        <dbReference type="EMBL" id="KAH6636900.1"/>
    </source>
</evidence>